<dbReference type="WBParaSite" id="PS1159_v2.g546.t1">
    <property type="protein sequence ID" value="PS1159_v2.g546.t1"/>
    <property type="gene ID" value="PS1159_v2.g546"/>
</dbReference>
<name>A0AC35GIM2_9BILA</name>
<accession>A0AC35GIM2</accession>
<protein>
    <submittedName>
        <fullName evidence="2">Helicase C-terminal domain-containing protein</fullName>
    </submittedName>
</protein>
<evidence type="ECO:0000313" key="2">
    <source>
        <dbReference type="WBParaSite" id="PS1159_v2.g546.t1"/>
    </source>
</evidence>
<reference evidence="2" key="1">
    <citation type="submission" date="2022-11" db="UniProtKB">
        <authorList>
            <consortium name="WormBaseParasite"/>
        </authorList>
    </citation>
    <scope>IDENTIFICATION</scope>
</reference>
<proteinExistence type="predicted"/>
<sequence>FEGYKYERIDGSITGQQRQEAIDRFNAPGAQQFIFLLSTRAGGLGINLATADTVIIYDSDWNPHNDIQAFSRAHRIGQQNKVMIYRFVTRNSVEERITSVAKKKMLLTHLVVRAGIGQKGPSMSKTELDDVLRWGTEELFKDDEPATDADGKEKKGNEQEIIWDNEAVEALLDRTVGDEPKEPKEDGEKKEHWANEYLSSFKVAQYVTREADEEKEPEDQEVIKEEANEPDPDYWEKLLRHHYEQEQETEAQKLGKGKRIRKQVNYASENIQQEKQNSSANAAANKQDQDYSDSYSGDDLSGGDDSNEEFERDEKLEKRKSKRGNQDEKLPPLLARANGLLEVLGFNPRQRRSYYNAIMRWGIPPQDAYQSQWLVRDLRQKSERVFKAYTSLFMRHLCEPVVENSETFNDGVPREGISRQHVLARIGILSLIRKKVQEFDKVNGEWSIPEMQDAAVNQGHIAASALKLASTASAATDSKDVSRDGTPMNTSISTAANETKEESIGYDSTMDTPETSNGAIEKEKSAAKPTPSKFMFNIADGGFTELHTLWYNEEQAAVPHREYEIWHRRHDYWLLAGICTHGYARFGDIINDARFAIINEPFNSEQGKGNFLDLKNKFLQRRYKLLEQALIIEEQLRRAAHLNITQKPEEHRPSQKENFDDNMQQDAQLNEHFVQLEAIAEGHQSLVQEAANGTQSANVVLHKVLAQLEELLNEMKGDVSRLPATLTRLPSVTERLQMTEKQILNRLTTKDPEATAGLSPLPPPGPFFTQAMNQKFNAFQPKFAALHGEGFATIDEENEGEKEKKQDLPMAAEVAATPTIRNGTSEKEETKPENGDVEMKEAEDSRTINGTDESPKLEGNGMEVVVAPEVEEEKMDTTEADLIEPPSTKEPSATATKEEPNPVEEETTATE</sequence>
<dbReference type="Proteomes" id="UP000887580">
    <property type="component" value="Unplaced"/>
</dbReference>
<evidence type="ECO:0000313" key="1">
    <source>
        <dbReference type="Proteomes" id="UP000887580"/>
    </source>
</evidence>
<organism evidence="1 2">
    <name type="scientific">Panagrolaimus sp. PS1159</name>
    <dbReference type="NCBI Taxonomy" id="55785"/>
    <lineage>
        <taxon>Eukaryota</taxon>
        <taxon>Metazoa</taxon>
        <taxon>Ecdysozoa</taxon>
        <taxon>Nematoda</taxon>
        <taxon>Chromadorea</taxon>
        <taxon>Rhabditida</taxon>
        <taxon>Tylenchina</taxon>
        <taxon>Panagrolaimomorpha</taxon>
        <taxon>Panagrolaimoidea</taxon>
        <taxon>Panagrolaimidae</taxon>
        <taxon>Panagrolaimus</taxon>
    </lineage>
</organism>